<keyword evidence="7" id="KW-0067">ATP-binding</keyword>
<dbReference type="Proteomes" id="UP001176941">
    <property type="component" value="Chromosome 26"/>
</dbReference>
<dbReference type="EMBL" id="OX459955">
    <property type="protein sequence ID" value="CAI9159543.1"/>
    <property type="molecule type" value="Genomic_DNA"/>
</dbReference>
<dbReference type="Pfam" id="PF04928">
    <property type="entry name" value="PAP_central"/>
    <property type="match status" value="1"/>
</dbReference>
<keyword evidence="8" id="KW-0539">Nucleus</keyword>
<comment type="catalytic activity">
    <reaction evidence="9">
        <text>RNA(n) + ATP = RNA(n)-3'-adenine ribonucleotide + diphosphate</text>
        <dbReference type="Rhea" id="RHEA:11332"/>
        <dbReference type="Rhea" id="RHEA-COMP:14527"/>
        <dbReference type="Rhea" id="RHEA-COMP:17347"/>
        <dbReference type="ChEBI" id="CHEBI:30616"/>
        <dbReference type="ChEBI" id="CHEBI:33019"/>
        <dbReference type="ChEBI" id="CHEBI:140395"/>
        <dbReference type="ChEBI" id="CHEBI:173115"/>
        <dbReference type="EC" id="2.7.7.19"/>
    </reaction>
</comment>
<dbReference type="EC" id="2.7.7.19" evidence="3"/>
<feature type="domain" description="Poly(A) polymerase central" evidence="10">
    <location>
        <begin position="42"/>
        <end position="67"/>
    </location>
</feature>
<protein>
    <recommendedName>
        <fullName evidence="3">polynucleotide adenylyltransferase</fullName>
        <ecNumber evidence="3">2.7.7.19</ecNumber>
    </recommendedName>
</protein>
<evidence type="ECO:0000256" key="1">
    <source>
        <dbReference type="ARBA" id="ARBA00004123"/>
    </source>
</evidence>
<evidence type="ECO:0000256" key="3">
    <source>
        <dbReference type="ARBA" id="ARBA00012388"/>
    </source>
</evidence>
<comment type="similarity">
    <text evidence="2">Belongs to the poly(A) polymerase family.</text>
</comment>
<dbReference type="InterPro" id="IPR007012">
    <property type="entry name" value="PolA_pol_cen_dom"/>
</dbReference>
<dbReference type="PANTHER" id="PTHR10682:SF19">
    <property type="entry name" value="POLY(A) POLYMERASE BETA"/>
    <property type="match status" value="1"/>
</dbReference>
<keyword evidence="4" id="KW-0507">mRNA processing</keyword>
<dbReference type="EMBL" id="OX459962">
    <property type="protein sequence ID" value="CAI9167008.1"/>
    <property type="molecule type" value="Genomic_DNA"/>
</dbReference>
<gene>
    <name evidence="12" type="ORF">MRATA1EN1_LOCUS15970</name>
    <name evidence="11" type="ORF">MRATA1EN1_LOCUS8505</name>
</gene>
<proteinExistence type="inferred from homology"/>
<evidence type="ECO:0000259" key="10">
    <source>
        <dbReference type="Pfam" id="PF04928"/>
    </source>
</evidence>
<evidence type="ECO:0000313" key="12">
    <source>
        <dbReference type="EMBL" id="CAI9167008.1"/>
    </source>
</evidence>
<evidence type="ECO:0000313" key="11">
    <source>
        <dbReference type="EMBL" id="CAI9159543.1"/>
    </source>
</evidence>
<evidence type="ECO:0000256" key="7">
    <source>
        <dbReference type="ARBA" id="ARBA00022840"/>
    </source>
</evidence>
<evidence type="ECO:0000313" key="13">
    <source>
        <dbReference type="Proteomes" id="UP001176941"/>
    </source>
</evidence>
<evidence type="ECO:0000256" key="5">
    <source>
        <dbReference type="ARBA" id="ARBA00022679"/>
    </source>
</evidence>
<reference evidence="11 13" key="1">
    <citation type="submission" date="2023-04" db="EMBL/GenBank/DDBJ databases">
        <authorList>
            <consortium name="ELIXIR-Norway"/>
        </authorList>
    </citation>
    <scope>NUCLEOTIDE SEQUENCE [LARGE SCALE GENOMIC DNA]</scope>
</reference>
<name>A0ABN8YGI9_RANTA</name>
<keyword evidence="5" id="KW-0808">Transferase</keyword>
<keyword evidence="13" id="KW-1185">Reference proteome</keyword>
<keyword evidence="6" id="KW-0547">Nucleotide-binding</keyword>
<evidence type="ECO:0000256" key="9">
    <source>
        <dbReference type="ARBA" id="ARBA00048830"/>
    </source>
</evidence>
<accession>A0ABN8YGI9</accession>
<sequence>MTVCLKIYMCLRSLNDCRVLISLQINAMVLRDVLHLVSNIDNFRLTLRAIKLWTKCHNIYSNILGFPRWYLLGYACSRNLPALSKCDSFNSCTYIFLGIF</sequence>
<comment type="subcellular location">
    <subcellularLocation>
        <location evidence="1">Nucleus</location>
    </subcellularLocation>
</comment>
<evidence type="ECO:0000256" key="2">
    <source>
        <dbReference type="ARBA" id="ARBA00010912"/>
    </source>
</evidence>
<dbReference type="SUPFAM" id="SSF81631">
    <property type="entry name" value="PAP/OAS1 substrate-binding domain"/>
    <property type="match status" value="1"/>
</dbReference>
<dbReference type="PANTHER" id="PTHR10682">
    <property type="entry name" value="POLY A POLYMERASE"/>
    <property type="match status" value="1"/>
</dbReference>
<evidence type="ECO:0000256" key="8">
    <source>
        <dbReference type="ARBA" id="ARBA00023242"/>
    </source>
</evidence>
<evidence type="ECO:0000256" key="4">
    <source>
        <dbReference type="ARBA" id="ARBA00022664"/>
    </source>
</evidence>
<evidence type="ECO:0000256" key="6">
    <source>
        <dbReference type="ARBA" id="ARBA00022741"/>
    </source>
</evidence>
<dbReference type="Proteomes" id="UP001176941">
    <property type="component" value="Chromosome 19"/>
</dbReference>
<dbReference type="Gene3D" id="1.10.1410.10">
    <property type="match status" value="1"/>
</dbReference>
<organism evidence="11 13">
    <name type="scientific">Rangifer tarandus platyrhynchus</name>
    <name type="common">Svalbard reindeer</name>
    <dbReference type="NCBI Taxonomy" id="3082113"/>
    <lineage>
        <taxon>Eukaryota</taxon>
        <taxon>Metazoa</taxon>
        <taxon>Chordata</taxon>
        <taxon>Craniata</taxon>
        <taxon>Vertebrata</taxon>
        <taxon>Euteleostomi</taxon>
        <taxon>Mammalia</taxon>
        <taxon>Eutheria</taxon>
        <taxon>Laurasiatheria</taxon>
        <taxon>Artiodactyla</taxon>
        <taxon>Ruminantia</taxon>
        <taxon>Pecora</taxon>
        <taxon>Cervidae</taxon>
        <taxon>Odocoileinae</taxon>
        <taxon>Rangifer</taxon>
    </lineage>
</organism>